<reference evidence="6" key="1">
    <citation type="submission" date="2019-06" db="EMBL/GenBank/DDBJ databases">
        <title>Genomics analysis of Aphanomyces spp. identifies a new class of oomycete effector associated with host adaptation.</title>
        <authorList>
            <person name="Gaulin E."/>
        </authorList>
    </citation>
    <scope>NUCLEOTIDE SEQUENCE</scope>
    <source>
        <strain evidence="6">CBS 578.67</strain>
    </source>
</reference>
<evidence type="ECO:0000259" key="5">
    <source>
        <dbReference type="PROSITE" id="PS50178"/>
    </source>
</evidence>
<gene>
    <name evidence="6" type="ORF">As57867_003669</name>
</gene>
<dbReference type="InterPro" id="IPR041282">
    <property type="entry name" value="FYVE_2"/>
</dbReference>
<dbReference type="EMBL" id="VJMH01000711">
    <property type="protein sequence ID" value="KAF0714793.1"/>
    <property type="molecule type" value="Genomic_DNA"/>
</dbReference>
<evidence type="ECO:0000256" key="1">
    <source>
        <dbReference type="ARBA" id="ARBA00022723"/>
    </source>
</evidence>
<comment type="caution">
    <text evidence="6">The sequence shown here is derived from an EMBL/GenBank/DDBJ whole genome shotgun (WGS) entry which is preliminary data.</text>
</comment>
<dbReference type="OrthoDB" id="62066at2759"/>
<evidence type="ECO:0000256" key="2">
    <source>
        <dbReference type="ARBA" id="ARBA00022771"/>
    </source>
</evidence>
<feature type="non-terminal residue" evidence="6">
    <location>
        <position position="1"/>
    </location>
</feature>
<keyword evidence="2 4" id="KW-0863">Zinc-finger</keyword>
<dbReference type="SUPFAM" id="SSF57903">
    <property type="entry name" value="FYVE/PHD zinc finger"/>
    <property type="match status" value="1"/>
</dbReference>
<protein>
    <recommendedName>
        <fullName evidence="5">FYVE-type domain-containing protein</fullName>
    </recommendedName>
</protein>
<accession>A0A6A4ZIV0</accession>
<evidence type="ECO:0000313" key="6">
    <source>
        <dbReference type="EMBL" id="KAF0714793.1"/>
    </source>
</evidence>
<sequence length="242" mass="27170">VHQSMQARDRQRVLRRGWVRCLNSVDLASCPPMPNMVRAVLARSGIVCLETDTPGLLEVFYVFVPVHMGTAWNMATKFIGKRQVEKILRLEEYLAYQDLNVDRLTAVTQLPSRATAVRCAHCPQKFTWFRPKRQCHRCFDAVCAACGSDWSVDGKKLFVCFDCFRPRGDAAPDEAQVRPMAVSISQALLDAVTSPDLARDEESPGSVDRGWTRSALGLERGIFQLVSCDDGLSRVCDYLVKQ</sequence>
<dbReference type="Gene3D" id="3.30.530.20">
    <property type="match status" value="1"/>
</dbReference>
<proteinExistence type="predicted"/>
<evidence type="ECO:0000256" key="4">
    <source>
        <dbReference type="PROSITE-ProRule" id="PRU00091"/>
    </source>
</evidence>
<name>A0A6A4ZIV0_9STRA</name>
<keyword evidence="3" id="KW-0862">Zinc</keyword>
<keyword evidence="1" id="KW-0479">Metal-binding</keyword>
<dbReference type="InterPro" id="IPR013083">
    <property type="entry name" value="Znf_RING/FYVE/PHD"/>
</dbReference>
<dbReference type="InterPro" id="IPR023393">
    <property type="entry name" value="START-like_dom_sf"/>
</dbReference>
<evidence type="ECO:0000256" key="3">
    <source>
        <dbReference type="ARBA" id="ARBA00022833"/>
    </source>
</evidence>
<dbReference type="CDD" id="cd00065">
    <property type="entry name" value="FYVE_like_SF"/>
    <property type="match status" value="1"/>
</dbReference>
<feature type="domain" description="FYVE-type" evidence="5">
    <location>
        <begin position="113"/>
        <end position="168"/>
    </location>
</feature>
<dbReference type="PROSITE" id="PS50178">
    <property type="entry name" value="ZF_FYVE"/>
    <property type="match status" value="1"/>
</dbReference>
<dbReference type="AlphaFoldDB" id="A0A6A4ZIV0"/>
<dbReference type="Pfam" id="PF02318">
    <property type="entry name" value="FYVE_2"/>
    <property type="match status" value="1"/>
</dbReference>
<organism evidence="6">
    <name type="scientific">Aphanomyces stellatus</name>
    <dbReference type="NCBI Taxonomy" id="120398"/>
    <lineage>
        <taxon>Eukaryota</taxon>
        <taxon>Sar</taxon>
        <taxon>Stramenopiles</taxon>
        <taxon>Oomycota</taxon>
        <taxon>Saprolegniomycetes</taxon>
        <taxon>Saprolegniales</taxon>
        <taxon>Verrucalvaceae</taxon>
        <taxon>Aphanomyces</taxon>
    </lineage>
</organism>
<dbReference type="GO" id="GO:0008270">
    <property type="term" value="F:zinc ion binding"/>
    <property type="evidence" value="ECO:0007669"/>
    <property type="project" value="UniProtKB-KW"/>
</dbReference>
<dbReference type="InterPro" id="IPR011011">
    <property type="entry name" value="Znf_FYVE_PHD"/>
</dbReference>
<dbReference type="InterPro" id="IPR017455">
    <property type="entry name" value="Znf_FYVE-rel"/>
</dbReference>
<dbReference type="Gene3D" id="3.30.40.10">
    <property type="entry name" value="Zinc/RING finger domain, C3HC4 (zinc finger)"/>
    <property type="match status" value="1"/>
</dbReference>